<sequence>MAKLKKDKSFKSIKTNEADNSAILAFEELLDLSTTKLSDIKLETITLEDDEINYVNINDTVELDEDDLTKIINRAKKHGEVVRGSRKLNPLEIEEEEIINKALKEGKSRYDSDVLRELILKRQKERRKEIGLTNILKNAKNNKDNYDK</sequence>
<evidence type="ECO:0000313" key="2">
    <source>
        <dbReference type="Proteomes" id="UP000294309"/>
    </source>
</evidence>
<gene>
    <name evidence="1" type="ORF">SGLAD_v1c04370</name>
</gene>
<accession>A0A4P7AJ01</accession>
<dbReference type="RefSeq" id="WP_134297430.1">
    <property type="nucleotide sequence ID" value="NZ_CP038013.1"/>
</dbReference>
<dbReference type="KEGG" id="sgq:SGLAD_v1c04370"/>
<dbReference type="EMBL" id="CP038013">
    <property type="protein sequence ID" value="QBQ07636.1"/>
    <property type="molecule type" value="Genomic_DNA"/>
</dbReference>
<name>A0A4P7AJ01_9MOLU</name>
<protein>
    <submittedName>
        <fullName evidence="1">Uncharacterized protein</fullName>
    </submittedName>
</protein>
<reference evidence="1 2" key="1">
    <citation type="submission" date="2019-03" db="EMBL/GenBank/DDBJ databases">
        <title>Complete genome sequence of Spiroplasma gladiatoris TG-1 (DSM 22552).</title>
        <authorList>
            <person name="Lin Y.-C."/>
            <person name="Chou L."/>
            <person name="Kuo C.-H."/>
        </authorList>
    </citation>
    <scope>NUCLEOTIDE SEQUENCE [LARGE SCALE GENOMIC DNA]</scope>
    <source>
        <strain evidence="1 2">TG-1</strain>
    </source>
</reference>
<dbReference type="AlphaFoldDB" id="A0A4P7AJ01"/>
<evidence type="ECO:0000313" key="1">
    <source>
        <dbReference type="EMBL" id="QBQ07636.1"/>
    </source>
</evidence>
<dbReference type="OrthoDB" id="389774at2"/>
<keyword evidence="2" id="KW-1185">Reference proteome</keyword>
<organism evidence="1 2">
    <name type="scientific">Spiroplasma gladiatoris</name>
    <dbReference type="NCBI Taxonomy" id="2143"/>
    <lineage>
        <taxon>Bacteria</taxon>
        <taxon>Bacillati</taxon>
        <taxon>Mycoplasmatota</taxon>
        <taxon>Mollicutes</taxon>
        <taxon>Entomoplasmatales</taxon>
        <taxon>Spiroplasmataceae</taxon>
        <taxon>Spiroplasma</taxon>
    </lineage>
</organism>
<dbReference type="Proteomes" id="UP000294309">
    <property type="component" value="Chromosome"/>
</dbReference>
<proteinExistence type="predicted"/>